<keyword evidence="4 6" id="KW-1133">Transmembrane helix</keyword>
<dbReference type="AlphaFoldDB" id="B8GHF9"/>
<protein>
    <recommendedName>
        <fullName evidence="9">Phosphate-starvation-inducible E-like protein</fullName>
    </recommendedName>
</protein>
<reference evidence="7 8" key="1">
    <citation type="journal article" date="2015" name="Genome Announc.">
        <title>Complete Genome Sequence of Methanosphaerula palustris E1-9CT, a Hydrogenotrophic Methanogen Isolated from a Minerotrophic Fen Peatland.</title>
        <authorList>
            <person name="Cadillo-Quiroz H."/>
            <person name="Browne P."/>
            <person name="Kyrpides N."/>
            <person name="Woyke T."/>
            <person name="Goodwin L."/>
            <person name="Detter C."/>
            <person name="Yavitt J.B."/>
            <person name="Zinder S.H."/>
        </authorList>
    </citation>
    <scope>NUCLEOTIDE SEQUENCE [LARGE SCALE GENOMIC DNA]</scope>
    <source>
        <strain evidence="8">ATCC BAA-1556 / DSM 19958 / E1-9c</strain>
    </source>
</reference>
<dbReference type="EMBL" id="CP001338">
    <property type="protein sequence ID" value="ACL16564.1"/>
    <property type="molecule type" value="Genomic_DNA"/>
</dbReference>
<dbReference type="OrthoDB" id="116933at2157"/>
<dbReference type="STRING" id="521011.Mpal_1226"/>
<accession>B8GHF9</accession>
<dbReference type="GeneID" id="7271504"/>
<dbReference type="Proteomes" id="UP000002457">
    <property type="component" value="Chromosome"/>
</dbReference>
<dbReference type="KEGG" id="mpl:Mpal_1226"/>
<keyword evidence="5 6" id="KW-0472">Membrane</keyword>
<sequence length="151" mass="16499">MAKIPDEATSVHFVIRVITDIQLTAYVVIAALFSIVAIFSLYDAIREILDLFSSPDLQTGVVEVLEALLLSITVLTLLTTVTVYFQTRHFEPRPLLIAGLTSMIRHVIVSNVSNATTFTNPYEIMGTVAVLAVLIAGIVLTRPEGESELII</sequence>
<name>B8GHF9_METPE</name>
<feature type="transmembrane region" description="Helical" evidence="6">
    <location>
        <begin position="94"/>
        <end position="112"/>
    </location>
</feature>
<evidence type="ECO:0008006" key="9">
    <source>
        <dbReference type="Google" id="ProtNLM"/>
    </source>
</evidence>
<evidence type="ECO:0000256" key="1">
    <source>
        <dbReference type="ARBA" id="ARBA00004651"/>
    </source>
</evidence>
<evidence type="ECO:0000313" key="7">
    <source>
        <dbReference type="EMBL" id="ACL16564.1"/>
    </source>
</evidence>
<dbReference type="eggNOG" id="arCOG06067">
    <property type="taxonomic scope" value="Archaea"/>
</dbReference>
<keyword evidence="3 6" id="KW-0812">Transmembrane</keyword>
<evidence type="ECO:0000313" key="8">
    <source>
        <dbReference type="Proteomes" id="UP000002457"/>
    </source>
</evidence>
<dbReference type="InterPro" id="IPR020948">
    <property type="entry name" value="P_starv_induced_PsiE-like"/>
</dbReference>
<dbReference type="GO" id="GO:0005886">
    <property type="term" value="C:plasma membrane"/>
    <property type="evidence" value="ECO:0007669"/>
    <property type="project" value="UniProtKB-SubCell"/>
</dbReference>
<keyword evidence="2" id="KW-1003">Cell membrane</keyword>
<organism evidence="7 8">
    <name type="scientific">Methanosphaerula palustris (strain ATCC BAA-1556 / DSM 19958 / E1-9c)</name>
    <dbReference type="NCBI Taxonomy" id="521011"/>
    <lineage>
        <taxon>Archaea</taxon>
        <taxon>Methanobacteriati</taxon>
        <taxon>Methanobacteriota</taxon>
        <taxon>Stenosarchaea group</taxon>
        <taxon>Methanomicrobia</taxon>
        <taxon>Methanomicrobiales</taxon>
        <taxon>Methanoregulaceae</taxon>
        <taxon>Methanosphaerula</taxon>
    </lineage>
</organism>
<proteinExistence type="predicted"/>
<feature type="transmembrane region" description="Helical" evidence="6">
    <location>
        <begin position="65"/>
        <end position="85"/>
    </location>
</feature>
<evidence type="ECO:0000256" key="3">
    <source>
        <dbReference type="ARBA" id="ARBA00022692"/>
    </source>
</evidence>
<feature type="transmembrane region" description="Helical" evidence="6">
    <location>
        <begin position="23"/>
        <end position="45"/>
    </location>
</feature>
<evidence type="ECO:0000256" key="6">
    <source>
        <dbReference type="SAM" id="Phobius"/>
    </source>
</evidence>
<evidence type="ECO:0000256" key="4">
    <source>
        <dbReference type="ARBA" id="ARBA00022989"/>
    </source>
</evidence>
<dbReference type="Pfam" id="PF06146">
    <property type="entry name" value="PsiE"/>
    <property type="match status" value="1"/>
</dbReference>
<dbReference type="HOGENOM" id="CLU_148451_0_0_2"/>
<gene>
    <name evidence="7" type="ordered locus">Mpal_1226</name>
</gene>
<evidence type="ECO:0000256" key="5">
    <source>
        <dbReference type="ARBA" id="ARBA00023136"/>
    </source>
</evidence>
<keyword evidence="8" id="KW-1185">Reference proteome</keyword>
<dbReference type="RefSeq" id="WP_012617883.1">
    <property type="nucleotide sequence ID" value="NC_011832.1"/>
</dbReference>
<feature type="transmembrane region" description="Helical" evidence="6">
    <location>
        <begin position="124"/>
        <end position="141"/>
    </location>
</feature>
<evidence type="ECO:0000256" key="2">
    <source>
        <dbReference type="ARBA" id="ARBA00022475"/>
    </source>
</evidence>
<comment type="subcellular location">
    <subcellularLocation>
        <location evidence="1">Cell membrane</location>
        <topology evidence="1">Multi-pass membrane protein</topology>
    </subcellularLocation>
</comment>